<keyword evidence="9" id="KW-1185">Reference proteome</keyword>
<evidence type="ECO:0000313" key="8">
    <source>
        <dbReference type="EMBL" id="KAH7124762.1"/>
    </source>
</evidence>
<dbReference type="InterPro" id="IPR049326">
    <property type="entry name" value="Rhodopsin_dom_fungi"/>
</dbReference>
<feature type="transmembrane region" description="Helical" evidence="6">
    <location>
        <begin position="191"/>
        <end position="217"/>
    </location>
</feature>
<evidence type="ECO:0000256" key="6">
    <source>
        <dbReference type="SAM" id="Phobius"/>
    </source>
</evidence>
<evidence type="ECO:0000256" key="3">
    <source>
        <dbReference type="ARBA" id="ARBA00022989"/>
    </source>
</evidence>
<feature type="domain" description="Rhodopsin" evidence="7">
    <location>
        <begin position="56"/>
        <end position="290"/>
    </location>
</feature>
<dbReference type="EMBL" id="JAGMUV010000021">
    <property type="protein sequence ID" value="KAH7124762.1"/>
    <property type="molecule type" value="Genomic_DNA"/>
</dbReference>
<dbReference type="PANTHER" id="PTHR33048:SF124">
    <property type="entry name" value="INTEGRAL MEMBRANE PROTEIN"/>
    <property type="match status" value="1"/>
</dbReference>
<evidence type="ECO:0000313" key="9">
    <source>
        <dbReference type="Proteomes" id="UP000738349"/>
    </source>
</evidence>
<evidence type="ECO:0000259" key="7">
    <source>
        <dbReference type="Pfam" id="PF20684"/>
    </source>
</evidence>
<dbReference type="OrthoDB" id="5401779at2759"/>
<dbReference type="AlphaFoldDB" id="A0A9P9DTG2"/>
<keyword evidence="3 6" id="KW-1133">Transmembrane helix</keyword>
<dbReference type="GO" id="GO:0016020">
    <property type="term" value="C:membrane"/>
    <property type="evidence" value="ECO:0007669"/>
    <property type="project" value="UniProtKB-SubCell"/>
</dbReference>
<feature type="transmembrane region" description="Helical" evidence="6">
    <location>
        <begin position="266"/>
        <end position="286"/>
    </location>
</feature>
<feature type="transmembrane region" description="Helical" evidence="6">
    <location>
        <begin position="111"/>
        <end position="137"/>
    </location>
</feature>
<keyword evidence="2 6" id="KW-0812">Transmembrane</keyword>
<organism evidence="8 9">
    <name type="scientific">Dactylonectria macrodidyma</name>
    <dbReference type="NCBI Taxonomy" id="307937"/>
    <lineage>
        <taxon>Eukaryota</taxon>
        <taxon>Fungi</taxon>
        <taxon>Dikarya</taxon>
        <taxon>Ascomycota</taxon>
        <taxon>Pezizomycotina</taxon>
        <taxon>Sordariomycetes</taxon>
        <taxon>Hypocreomycetidae</taxon>
        <taxon>Hypocreales</taxon>
        <taxon>Nectriaceae</taxon>
        <taxon>Dactylonectria</taxon>
    </lineage>
</organism>
<feature type="transmembrane region" description="Helical" evidence="6">
    <location>
        <begin position="149"/>
        <end position="171"/>
    </location>
</feature>
<evidence type="ECO:0000256" key="2">
    <source>
        <dbReference type="ARBA" id="ARBA00022692"/>
    </source>
</evidence>
<dbReference type="InterPro" id="IPR052337">
    <property type="entry name" value="SAT4-like"/>
</dbReference>
<keyword evidence="4 6" id="KW-0472">Membrane</keyword>
<feature type="transmembrane region" description="Helical" evidence="6">
    <location>
        <begin position="34"/>
        <end position="57"/>
    </location>
</feature>
<comment type="similarity">
    <text evidence="5">Belongs to the SAT4 family.</text>
</comment>
<dbReference type="Proteomes" id="UP000738349">
    <property type="component" value="Unassembled WGS sequence"/>
</dbReference>
<feature type="transmembrane region" description="Helical" evidence="6">
    <location>
        <begin position="229"/>
        <end position="254"/>
    </location>
</feature>
<feature type="transmembrane region" description="Helical" evidence="6">
    <location>
        <begin position="69"/>
        <end position="91"/>
    </location>
</feature>
<evidence type="ECO:0000256" key="5">
    <source>
        <dbReference type="ARBA" id="ARBA00038359"/>
    </source>
</evidence>
<gene>
    <name evidence="8" type="ORF">EDB81DRAFT_872415</name>
</gene>
<dbReference type="PANTHER" id="PTHR33048">
    <property type="entry name" value="PTH11-LIKE INTEGRAL MEMBRANE PROTEIN (AFU_ORTHOLOGUE AFUA_5G11245)"/>
    <property type="match status" value="1"/>
</dbReference>
<reference evidence="8" key="1">
    <citation type="journal article" date="2021" name="Nat. Commun.">
        <title>Genetic determinants of endophytism in the Arabidopsis root mycobiome.</title>
        <authorList>
            <person name="Mesny F."/>
            <person name="Miyauchi S."/>
            <person name="Thiergart T."/>
            <person name="Pickel B."/>
            <person name="Atanasova L."/>
            <person name="Karlsson M."/>
            <person name="Huettel B."/>
            <person name="Barry K.W."/>
            <person name="Haridas S."/>
            <person name="Chen C."/>
            <person name="Bauer D."/>
            <person name="Andreopoulos W."/>
            <person name="Pangilinan J."/>
            <person name="LaButti K."/>
            <person name="Riley R."/>
            <person name="Lipzen A."/>
            <person name="Clum A."/>
            <person name="Drula E."/>
            <person name="Henrissat B."/>
            <person name="Kohler A."/>
            <person name="Grigoriev I.V."/>
            <person name="Martin F.M."/>
            <person name="Hacquard S."/>
        </authorList>
    </citation>
    <scope>NUCLEOTIDE SEQUENCE</scope>
    <source>
        <strain evidence="8">MPI-CAGE-AT-0147</strain>
    </source>
</reference>
<proteinExistence type="inferred from homology"/>
<name>A0A9P9DTG2_9HYPO</name>
<protein>
    <recommendedName>
        <fullName evidence="7">Rhodopsin domain-containing protein</fullName>
    </recommendedName>
</protein>
<dbReference type="Pfam" id="PF20684">
    <property type="entry name" value="Fung_rhodopsin"/>
    <property type="match status" value="1"/>
</dbReference>
<comment type="caution">
    <text evidence="8">The sequence shown here is derived from an EMBL/GenBank/DDBJ whole genome shotgun (WGS) entry which is preliminary data.</text>
</comment>
<comment type="subcellular location">
    <subcellularLocation>
        <location evidence="1">Membrane</location>
        <topology evidence="1">Multi-pass membrane protein</topology>
    </subcellularLocation>
</comment>
<evidence type="ECO:0000256" key="1">
    <source>
        <dbReference type="ARBA" id="ARBA00004141"/>
    </source>
</evidence>
<sequence length="412" mass="45635">MARPDLTAHGVPDFLTAPPGYEVDFDHPLRKNDVAAYISAGVGLFLAFLFFAQFLYVKLWVLRKADGEAACLTLSWIFSIATQAILIRSFYNRLMGLHVWEMTLVQFDESSKIMVLTPILYAVETGFAKASLIVFYYKLSPQKLWKWSIYGVFFLVVGYNTAIFFAIIFACKPLQKNWKASMSGGTCINRPAIYVATAALGILTDLVLLVMPIPMIVRLQMPSPQKTGLILLFIIGSATLVTSIVRMVLLLPILRDGDVTWAISGAVVWIFVESNLLIICASLTTLRRFFIHLAPRLIGERGSSAGHHLSGSAGGHRHPFKTIGSHSALKKVDKFGMTVDEQAGFDLQTIGQAAPTERAVVGKGKDNPERVTTKRLRRQESVNKFGDESSEVQILDEHSAARDDVDVERVII</sequence>
<evidence type="ECO:0000256" key="4">
    <source>
        <dbReference type="ARBA" id="ARBA00023136"/>
    </source>
</evidence>
<accession>A0A9P9DTG2</accession>